<dbReference type="Pfam" id="PF11845">
    <property type="entry name" value="Tll0287-like"/>
    <property type="match status" value="1"/>
</dbReference>
<gene>
    <name evidence="2" type="ORF">ENJ10_01400</name>
</gene>
<reference evidence="2" key="1">
    <citation type="journal article" date="2020" name="mSystems">
        <title>Genome- and Community-Level Interaction Insights into Carbon Utilization and Element Cycling Functions of Hydrothermarchaeota in Hydrothermal Sediment.</title>
        <authorList>
            <person name="Zhou Z."/>
            <person name="Liu Y."/>
            <person name="Xu W."/>
            <person name="Pan J."/>
            <person name="Luo Z.H."/>
            <person name="Li M."/>
        </authorList>
    </citation>
    <scope>NUCLEOTIDE SEQUENCE [LARGE SCALE GENOMIC DNA]</scope>
    <source>
        <strain evidence="2">HyVt-456</strain>
    </source>
</reference>
<evidence type="ECO:0000259" key="1">
    <source>
        <dbReference type="Pfam" id="PF11845"/>
    </source>
</evidence>
<feature type="domain" description="Tll0287-like" evidence="1">
    <location>
        <begin position="61"/>
        <end position="219"/>
    </location>
</feature>
<dbReference type="AlphaFoldDB" id="A0A7V1LJS7"/>
<name>A0A7V1LJS7_CALAY</name>
<accession>A0A7V1LJS7</accession>
<comment type="caution">
    <text evidence="2">The sequence shown here is derived from an EMBL/GenBank/DDBJ whole genome shotgun (WGS) entry which is preliminary data.</text>
</comment>
<proteinExistence type="predicted"/>
<evidence type="ECO:0000313" key="2">
    <source>
        <dbReference type="EMBL" id="HED09321.1"/>
    </source>
</evidence>
<dbReference type="Proteomes" id="UP000886005">
    <property type="component" value="Unassembled WGS sequence"/>
</dbReference>
<dbReference type="EMBL" id="DRLD01000038">
    <property type="protein sequence ID" value="HED09321.1"/>
    <property type="molecule type" value="Genomic_DNA"/>
</dbReference>
<organism evidence="2">
    <name type="scientific">Caldithrix abyssi</name>
    <dbReference type="NCBI Taxonomy" id="187145"/>
    <lineage>
        <taxon>Bacteria</taxon>
        <taxon>Pseudomonadati</taxon>
        <taxon>Calditrichota</taxon>
        <taxon>Calditrichia</taxon>
        <taxon>Calditrichales</taxon>
        <taxon>Calditrichaceae</taxon>
        <taxon>Caldithrix</taxon>
    </lineage>
</organism>
<protein>
    <submittedName>
        <fullName evidence="2">DUF3365 domain-containing protein</fullName>
    </submittedName>
</protein>
<dbReference type="InterPro" id="IPR021796">
    <property type="entry name" value="Tll0287-like_dom"/>
</dbReference>
<sequence>MFVNIILTQHPAEPYDRYPFAGLVSTLTRRLSMRYIILIFIAFLLLPSCQTEKKADVQENIQKARSLVKEFGGTLKPILVSHFKNDGPVAAIDVCSKSAPEIAQNLSKKSGWDIKRVSQKPRNLKTGTADAWELKVLQSFIAAQQAGADVDTLEHYEVLTLEDGSRVFRYMKPQKTLKLCTACHGTSIDPAISTKLDALYPGDRARGFSVGDVRGAFSLKRKL</sequence>